<dbReference type="InterPro" id="IPR017113">
    <property type="entry name" value="Antirestriction_ArdC"/>
</dbReference>
<evidence type="ECO:0000313" key="3">
    <source>
        <dbReference type="EMBL" id="SHJ64023.1"/>
    </source>
</evidence>
<dbReference type="EMBL" id="FQZT01000011">
    <property type="protein sequence ID" value="SHJ64023.1"/>
    <property type="molecule type" value="Genomic_DNA"/>
</dbReference>
<feature type="domain" description="Polyvalent protein metallopeptidase" evidence="2">
    <location>
        <begin position="154"/>
        <end position="272"/>
    </location>
</feature>
<evidence type="ECO:0000313" key="4">
    <source>
        <dbReference type="Proteomes" id="UP000184171"/>
    </source>
</evidence>
<keyword evidence="4" id="KW-1185">Reference proteome</keyword>
<accession>A0A1M6KYD7</accession>
<gene>
    <name evidence="3" type="ORF">SAMN02745165_02845</name>
</gene>
<name>A0A1M6KYD7_MALRU</name>
<dbReference type="RefSeq" id="WP_072909402.1">
    <property type="nucleotide sequence ID" value="NZ_FQZT01000011.1"/>
</dbReference>
<protein>
    <submittedName>
        <fullName evidence="3">Antirestriction protein ArdC</fullName>
    </submittedName>
</protein>
<evidence type="ECO:0000259" key="2">
    <source>
        <dbReference type="Pfam" id="PF18818"/>
    </source>
</evidence>
<dbReference type="GO" id="GO:0003697">
    <property type="term" value="F:single-stranded DNA binding"/>
    <property type="evidence" value="ECO:0007669"/>
    <property type="project" value="InterPro"/>
</dbReference>
<sequence>MSQEIYQMITDQILTKLDQGVVPWRKPWNAESGSPKNLISKKPYRGINPLMLSCSGFASPWWLSFRQIKQLGGKVLKGQKGTPVVFWKFLDKEIEKENGEAEIRKIPMLRYYLVWNLEQTEGINPKKIPTAETREDMDPIEAAEAIVAGMPNAPEILFMGTQACYSPGQDQVWIPKAKYFHTQEEYYSAIFHELTHATGHENRLNRPGITERIQFGSENYSKEELVAEMGSAMLCGIAGIENSTIDNSAAYIDGWRKKISEDPKLVILAAAQAQKAADHMLGREFQASSE</sequence>
<dbReference type="AlphaFoldDB" id="A0A1M6KYD7"/>
<dbReference type="Proteomes" id="UP000184171">
    <property type="component" value="Unassembled WGS sequence"/>
</dbReference>
<dbReference type="OrthoDB" id="9792687at2"/>
<evidence type="ECO:0000259" key="1">
    <source>
        <dbReference type="Pfam" id="PF08401"/>
    </source>
</evidence>
<dbReference type="Pfam" id="PF18818">
    <property type="entry name" value="MPTase-PolyVal"/>
    <property type="match status" value="1"/>
</dbReference>
<dbReference type="InterPro" id="IPR041459">
    <property type="entry name" value="MPTase-PolyVal"/>
</dbReference>
<proteinExistence type="predicted"/>
<dbReference type="InterPro" id="IPR013610">
    <property type="entry name" value="ArdC_N"/>
</dbReference>
<dbReference type="PIRSF" id="PIRSF037112">
    <property type="entry name" value="Antirestriction_ArdC"/>
    <property type="match status" value="1"/>
</dbReference>
<reference evidence="3 4" key="1">
    <citation type="submission" date="2016-11" db="EMBL/GenBank/DDBJ databases">
        <authorList>
            <person name="Jaros S."/>
            <person name="Januszkiewicz K."/>
            <person name="Wedrychowicz H."/>
        </authorList>
    </citation>
    <scope>NUCLEOTIDE SEQUENCE [LARGE SCALE GENOMIC DNA]</scope>
    <source>
        <strain evidence="3 4">DSM 5091</strain>
    </source>
</reference>
<dbReference type="STRING" id="1122189.SAMN02745165_02845"/>
<feature type="domain" description="N-terminal" evidence="1">
    <location>
        <begin position="4"/>
        <end position="115"/>
    </location>
</feature>
<organism evidence="3 4">
    <name type="scientific">Malonomonas rubra DSM 5091</name>
    <dbReference type="NCBI Taxonomy" id="1122189"/>
    <lineage>
        <taxon>Bacteria</taxon>
        <taxon>Pseudomonadati</taxon>
        <taxon>Thermodesulfobacteriota</taxon>
        <taxon>Desulfuromonadia</taxon>
        <taxon>Desulfuromonadales</taxon>
        <taxon>Geopsychrobacteraceae</taxon>
        <taxon>Malonomonas</taxon>
    </lineage>
</organism>
<dbReference type="Pfam" id="PF08401">
    <property type="entry name" value="ArdcN"/>
    <property type="match status" value="1"/>
</dbReference>